<evidence type="ECO:0000256" key="3">
    <source>
        <dbReference type="ARBA" id="ARBA00022980"/>
    </source>
</evidence>
<dbReference type="SUPFAM" id="SSF54211">
    <property type="entry name" value="Ribosomal protein S5 domain 2-like"/>
    <property type="match status" value="1"/>
</dbReference>
<dbReference type="OrthoDB" id="309483at2759"/>
<evidence type="ECO:0000256" key="6">
    <source>
        <dbReference type="ARBA" id="ARBA00039335"/>
    </source>
</evidence>
<dbReference type="FunFam" id="3.30.160.20:FF:000022">
    <property type="entry name" value="28S ribosomal protein S5, mitochondrial"/>
    <property type="match status" value="1"/>
</dbReference>
<evidence type="ECO:0000256" key="9">
    <source>
        <dbReference type="RuleBase" id="RU003823"/>
    </source>
</evidence>
<evidence type="ECO:0000256" key="2">
    <source>
        <dbReference type="ARBA" id="ARBA00008945"/>
    </source>
</evidence>
<dbReference type="Gene3D" id="3.30.230.10">
    <property type="match status" value="1"/>
</dbReference>
<comment type="caution">
    <text evidence="11">The sequence shown here is derived from an EMBL/GenBank/DDBJ whole genome shotgun (WGS) entry which is preliminary data.</text>
</comment>
<reference evidence="11 12" key="1">
    <citation type="submission" date="2020-08" db="EMBL/GenBank/DDBJ databases">
        <authorList>
            <person name="Hejnol A."/>
        </authorList>
    </citation>
    <scope>NUCLEOTIDE SEQUENCE [LARGE SCALE GENOMIC DNA]</scope>
</reference>
<dbReference type="InterPro" id="IPR013810">
    <property type="entry name" value="Ribosomal_uS5_N"/>
</dbReference>
<evidence type="ECO:0000256" key="4">
    <source>
        <dbReference type="ARBA" id="ARBA00023128"/>
    </source>
</evidence>
<dbReference type="Proteomes" id="UP000549394">
    <property type="component" value="Unassembled WGS sequence"/>
</dbReference>
<comment type="similarity">
    <text evidence="2 9">Belongs to the universal ribosomal protein uS5 family.</text>
</comment>
<feature type="domain" description="S5 DRBM" evidence="10">
    <location>
        <begin position="204"/>
        <end position="250"/>
    </location>
</feature>
<keyword evidence="4" id="KW-0496">Mitochondrion</keyword>
<dbReference type="GO" id="GO:0006412">
    <property type="term" value="P:translation"/>
    <property type="evidence" value="ECO:0007669"/>
    <property type="project" value="InterPro"/>
</dbReference>
<dbReference type="Pfam" id="PF00333">
    <property type="entry name" value="Ribosomal_S5"/>
    <property type="match status" value="1"/>
</dbReference>
<sequence length="427" mass="48255">MAAPIKNVFSLLLRRNFGNSSINSRLSFIASSESRIIGNPYCLHNLKNVNFSQKRAATFFNKIDAENLWKGVVSVSAAGKKRGRGKRVGRKKVTDLNRGQVMGVGKANIEWPGLNSPIMKGKEVLRRKQLPPNPDYAAEIIRLRDSMSRIRHPGLSPLLRGFSGNRFPGQSVGPPDPIGDYSFEGFDTIVLEFKLVANMTGTLGRKQRFSAFVVTGNKNGLAGFGLGKSVKGKSAIRIAKNRAALQLRYINRFENHTVFHNMFEQNKSSKLYIYKKEKGHGLKCHRVISKICNLIGITDLHCKVEGSSANVQAITTAFFNALQKQETHQQLADRMNYHLVEQRAEHDWLPRVVASPSHNSVQEKSYRNEEDIDGSFERIYFDGKVHYQPQKRSPFWTKLKTWEKKCKNVAYQRNQPKAQILREAGLA</sequence>
<proteinExistence type="inferred from homology"/>
<dbReference type="InterPro" id="IPR014721">
    <property type="entry name" value="Ribsml_uS5_D2-typ_fold_subgr"/>
</dbReference>
<dbReference type="GO" id="GO:0003735">
    <property type="term" value="F:structural constituent of ribosome"/>
    <property type="evidence" value="ECO:0007669"/>
    <property type="project" value="UniProtKB-UniRule"/>
</dbReference>
<dbReference type="InterPro" id="IPR048584">
    <property type="entry name" value="Ribosomal_uS5m_N"/>
</dbReference>
<keyword evidence="3 8" id="KW-0689">Ribosomal protein</keyword>
<dbReference type="PANTHER" id="PTHR48277:SF1">
    <property type="entry name" value="MITOCHONDRIAL RIBOSOMAL PROTEIN S5"/>
    <property type="match status" value="1"/>
</dbReference>
<organism evidence="11 12">
    <name type="scientific">Dimorphilus gyrociliatus</name>
    <dbReference type="NCBI Taxonomy" id="2664684"/>
    <lineage>
        <taxon>Eukaryota</taxon>
        <taxon>Metazoa</taxon>
        <taxon>Spiralia</taxon>
        <taxon>Lophotrochozoa</taxon>
        <taxon>Annelida</taxon>
        <taxon>Polychaeta</taxon>
        <taxon>Polychaeta incertae sedis</taxon>
        <taxon>Dinophilidae</taxon>
        <taxon>Dimorphilus</taxon>
    </lineage>
</organism>
<protein>
    <recommendedName>
        <fullName evidence="6">Small ribosomal subunit protein uS5m</fullName>
    </recommendedName>
    <alternativeName>
        <fullName evidence="7">28S ribosomal protein S5, mitochondrial</fullName>
    </alternativeName>
</protein>
<dbReference type="GO" id="GO:0005763">
    <property type="term" value="C:mitochondrial small ribosomal subunit"/>
    <property type="evidence" value="ECO:0007669"/>
    <property type="project" value="UniProtKB-ARBA"/>
</dbReference>
<dbReference type="PANTHER" id="PTHR48277">
    <property type="entry name" value="MITOCHONDRIAL RIBOSOMAL PROTEIN S5"/>
    <property type="match status" value="1"/>
</dbReference>
<keyword evidence="5 8" id="KW-0687">Ribonucleoprotein</keyword>
<gene>
    <name evidence="11" type="ORF">DGYR_LOCUS5767</name>
</gene>
<accession>A0A7I8VRK0</accession>
<evidence type="ECO:0000256" key="7">
    <source>
        <dbReference type="ARBA" id="ARBA00041606"/>
    </source>
</evidence>
<dbReference type="Gene3D" id="3.30.160.20">
    <property type="match status" value="1"/>
</dbReference>
<dbReference type="EMBL" id="CAJFCJ010000007">
    <property type="protein sequence ID" value="CAD5117216.1"/>
    <property type="molecule type" value="Genomic_DNA"/>
</dbReference>
<dbReference type="InterPro" id="IPR000851">
    <property type="entry name" value="Ribosomal_uS5"/>
</dbReference>
<dbReference type="FunFam" id="3.30.230.10:FF:000002">
    <property type="entry name" value="30S ribosomal protein S5"/>
    <property type="match status" value="1"/>
</dbReference>
<evidence type="ECO:0000256" key="5">
    <source>
        <dbReference type="ARBA" id="ARBA00023274"/>
    </source>
</evidence>
<evidence type="ECO:0000313" key="11">
    <source>
        <dbReference type="EMBL" id="CAD5117216.1"/>
    </source>
</evidence>
<evidence type="ECO:0000313" key="12">
    <source>
        <dbReference type="Proteomes" id="UP000549394"/>
    </source>
</evidence>
<evidence type="ECO:0000259" key="10">
    <source>
        <dbReference type="PROSITE" id="PS50881"/>
    </source>
</evidence>
<comment type="subcellular location">
    <subcellularLocation>
        <location evidence="1">Mitochondrion</location>
    </subcellularLocation>
</comment>
<evidence type="ECO:0000256" key="8">
    <source>
        <dbReference type="PROSITE-ProRule" id="PRU00268"/>
    </source>
</evidence>
<dbReference type="GO" id="GO:0005743">
    <property type="term" value="C:mitochondrial inner membrane"/>
    <property type="evidence" value="ECO:0007669"/>
    <property type="project" value="UniProtKB-ARBA"/>
</dbReference>
<dbReference type="GO" id="GO:0003723">
    <property type="term" value="F:RNA binding"/>
    <property type="evidence" value="ECO:0007669"/>
    <property type="project" value="InterPro"/>
</dbReference>
<dbReference type="SUPFAM" id="SSF54768">
    <property type="entry name" value="dsRNA-binding domain-like"/>
    <property type="match status" value="1"/>
</dbReference>
<dbReference type="InterPro" id="IPR020568">
    <property type="entry name" value="Ribosomal_Su5_D2-typ_SF"/>
</dbReference>
<evidence type="ECO:0000256" key="1">
    <source>
        <dbReference type="ARBA" id="ARBA00004173"/>
    </source>
</evidence>
<dbReference type="Pfam" id="PF03719">
    <property type="entry name" value="Ribosomal_S5_C"/>
    <property type="match status" value="1"/>
</dbReference>
<keyword evidence="12" id="KW-1185">Reference proteome</keyword>
<name>A0A7I8VRK0_9ANNE</name>
<dbReference type="AlphaFoldDB" id="A0A7I8VRK0"/>
<dbReference type="PROSITE" id="PS50881">
    <property type="entry name" value="S5_DSRBD"/>
    <property type="match status" value="1"/>
</dbReference>
<dbReference type="Pfam" id="PF21251">
    <property type="entry name" value="Ribosomal_uS5m_N"/>
    <property type="match status" value="1"/>
</dbReference>
<dbReference type="InterPro" id="IPR005324">
    <property type="entry name" value="Ribosomal_uS5_C"/>
</dbReference>